<evidence type="ECO:0000313" key="6">
    <source>
        <dbReference type="Proteomes" id="UP000663870"/>
    </source>
</evidence>
<evidence type="ECO:0000313" key="4">
    <source>
        <dbReference type="EMBL" id="CAF1465125.1"/>
    </source>
</evidence>
<evidence type="ECO:0000313" key="5">
    <source>
        <dbReference type="Proteomes" id="UP000663854"/>
    </source>
</evidence>
<dbReference type="EMBL" id="CAJNOH010001254">
    <property type="protein sequence ID" value="CAF1195850.1"/>
    <property type="molecule type" value="Genomic_DNA"/>
</dbReference>
<dbReference type="Pfam" id="PF04176">
    <property type="entry name" value="TIP41"/>
    <property type="match status" value="1"/>
</dbReference>
<dbReference type="Proteomes" id="UP000663870">
    <property type="component" value="Unassembled WGS sequence"/>
</dbReference>
<sequence length="255" mass="30286">MSNSQSIIFNNQWSISTTHGSILSSEGSKRQEYEENLKTHHLPEMIFDKTTLKIIYLDNNLEILFNAFDALKCIDMYNNLEHVPKVSMSEIWTKSRSKDKELDYVKPYDWTYTTKYKGTLRSTDKSTWRIESTDQQLDLEKLKRQEPILFYDELTLYEDELADNGISNVTLKIRCMPSGFFILLRFFMRVDGVIIRCFDTRYHYEIENNYILREYIERESPVSLLKSEFQSTSDINSVITQLKTNLHQLEKLFFL</sequence>
<proteinExistence type="inferred from homology"/>
<dbReference type="InterPro" id="IPR007303">
    <property type="entry name" value="TIP41-like"/>
</dbReference>
<dbReference type="GO" id="GO:0005829">
    <property type="term" value="C:cytosol"/>
    <property type="evidence" value="ECO:0007669"/>
    <property type="project" value="TreeGrafter"/>
</dbReference>
<dbReference type="PANTHER" id="PTHR21021">
    <property type="entry name" value="GAF/PUTATIVE CYTOSKELETAL PROTEIN"/>
    <property type="match status" value="1"/>
</dbReference>
<evidence type="ECO:0000256" key="1">
    <source>
        <dbReference type="ARBA" id="ARBA00006658"/>
    </source>
</evidence>
<evidence type="ECO:0000313" key="3">
    <source>
        <dbReference type="EMBL" id="CAF1195850.1"/>
    </source>
</evidence>
<reference evidence="3" key="1">
    <citation type="submission" date="2021-02" db="EMBL/GenBank/DDBJ databases">
        <authorList>
            <person name="Nowell W R."/>
        </authorList>
    </citation>
    <scope>NUCLEOTIDE SEQUENCE</scope>
</reference>
<dbReference type="EMBL" id="CAJNOL010002127">
    <property type="protein sequence ID" value="CAF1465125.1"/>
    <property type="molecule type" value="Genomic_DNA"/>
</dbReference>
<comment type="caution">
    <text evidence="3">The sequence shown here is derived from an EMBL/GenBank/DDBJ whole genome shotgun (WGS) entry which is preliminary data.</text>
</comment>
<name>A0A814VVZ8_9BILA</name>
<gene>
    <name evidence="4" type="ORF">JXQ802_LOCUS38402</name>
    <name evidence="3" type="ORF">PYM288_LOCUS24600</name>
</gene>
<comment type="similarity">
    <text evidence="1">Belongs to the TIP41 family.</text>
</comment>
<accession>A0A814VVZ8</accession>
<dbReference type="AlphaFoldDB" id="A0A814VVZ8"/>
<protein>
    <recommendedName>
        <fullName evidence="2">TIP41-like protein</fullName>
    </recommendedName>
</protein>
<organism evidence="3 5">
    <name type="scientific">Rotaria sordida</name>
    <dbReference type="NCBI Taxonomy" id="392033"/>
    <lineage>
        <taxon>Eukaryota</taxon>
        <taxon>Metazoa</taxon>
        <taxon>Spiralia</taxon>
        <taxon>Gnathifera</taxon>
        <taxon>Rotifera</taxon>
        <taxon>Eurotatoria</taxon>
        <taxon>Bdelloidea</taxon>
        <taxon>Philodinida</taxon>
        <taxon>Philodinidae</taxon>
        <taxon>Rotaria</taxon>
    </lineage>
</organism>
<dbReference type="PANTHER" id="PTHR21021:SF16">
    <property type="entry name" value="TIP41-LIKE PROTEIN"/>
    <property type="match status" value="1"/>
</dbReference>
<dbReference type="GO" id="GO:0031929">
    <property type="term" value="P:TOR signaling"/>
    <property type="evidence" value="ECO:0007669"/>
    <property type="project" value="TreeGrafter"/>
</dbReference>
<dbReference type="InterPro" id="IPR051330">
    <property type="entry name" value="Phosphatase_reg/MetRdx"/>
</dbReference>
<evidence type="ECO:0000256" key="2">
    <source>
        <dbReference type="ARBA" id="ARBA00018951"/>
    </source>
</evidence>
<keyword evidence="6" id="KW-1185">Reference proteome</keyword>
<dbReference type="Proteomes" id="UP000663854">
    <property type="component" value="Unassembled WGS sequence"/>
</dbReference>